<evidence type="ECO:0000313" key="10">
    <source>
        <dbReference type="Proteomes" id="UP000501690"/>
    </source>
</evidence>
<dbReference type="GO" id="GO:0009055">
    <property type="term" value="F:electron transfer activity"/>
    <property type="evidence" value="ECO:0007669"/>
    <property type="project" value="InterPro"/>
</dbReference>
<evidence type="ECO:0000256" key="1">
    <source>
        <dbReference type="ARBA" id="ARBA00022448"/>
    </source>
</evidence>
<dbReference type="GO" id="GO:0046872">
    <property type="term" value="F:metal ion binding"/>
    <property type="evidence" value="ECO:0007669"/>
    <property type="project" value="UniProtKB-KW"/>
</dbReference>
<keyword evidence="10" id="KW-1185">Reference proteome</keyword>
<evidence type="ECO:0000256" key="5">
    <source>
        <dbReference type="ARBA" id="ARBA00023180"/>
    </source>
</evidence>
<feature type="chain" id="PRO_5020035776" evidence="7">
    <location>
        <begin position="26"/>
        <end position="197"/>
    </location>
</feature>
<proteinExistence type="predicted"/>
<evidence type="ECO:0000256" key="3">
    <source>
        <dbReference type="ARBA" id="ARBA00022982"/>
    </source>
</evidence>
<sequence length="197" mass="20245">MARFLNTLILVAIAVSATIPKATEAAEHTVGDSTGWTSAPTGGASFYSDWASSITFREGDILVFRFSSGHTVAELNDKASFDSCSVDQNQEVLSTSPARITLNRTGEFYFACTIQGHCSSGQKLSVNVIASSSSPSSPPASGTTPTPPSAGAAPSPESTPTEPGSTPPPPPSPGSATSIVATFSLLLTTLLVNSLFF</sequence>
<feature type="domain" description="Phytocyanin" evidence="8">
    <location>
        <begin position="26"/>
        <end position="130"/>
    </location>
</feature>
<dbReference type="PROSITE" id="PS51485">
    <property type="entry name" value="PHYTOCYANIN"/>
    <property type="match status" value="1"/>
</dbReference>
<evidence type="ECO:0000256" key="2">
    <source>
        <dbReference type="ARBA" id="ARBA00022723"/>
    </source>
</evidence>
<dbReference type="Gene3D" id="2.60.40.420">
    <property type="entry name" value="Cupredoxins - blue copper proteins"/>
    <property type="match status" value="1"/>
</dbReference>
<dbReference type="InterPro" id="IPR003245">
    <property type="entry name" value="Phytocyanin_dom"/>
</dbReference>
<dbReference type="PANTHER" id="PTHR33021">
    <property type="entry name" value="BLUE COPPER PROTEIN"/>
    <property type="match status" value="1"/>
</dbReference>
<keyword evidence="4" id="KW-0186">Copper</keyword>
<dbReference type="PANTHER" id="PTHR33021:SF189">
    <property type="entry name" value="CUCUMBER PEELING CUPREDOXIN-LIKE"/>
    <property type="match status" value="1"/>
</dbReference>
<dbReference type="GO" id="GO:0005886">
    <property type="term" value="C:plasma membrane"/>
    <property type="evidence" value="ECO:0007669"/>
    <property type="project" value="TreeGrafter"/>
</dbReference>
<reference evidence="9 10" key="1">
    <citation type="submission" date="2019-04" db="EMBL/GenBank/DDBJ databases">
        <title>An improved genome assembly and genetic linkage map for asparagus bean, Vigna unguiculata ssp. sesquipedialis.</title>
        <authorList>
            <person name="Xia Q."/>
            <person name="Zhang R."/>
            <person name="Dong Y."/>
        </authorList>
    </citation>
    <scope>NUCLEOTIDE SEQUENCE [LARGE SCALE GENOMIC DNA]</scope>
    <source>
        <tissue evidence="9">Leaf</tissue>
    </source>
</reference>
<dbReference type="AlphaFoldDB" id="A0A4D6NQ91"/>
<feature type="signal peptide" evidence="7">
    <location>
        <begin position="1"/>
        <end position="25"/>
    </location>
</feature>
<evidence type="ECO:0000256" key="6">
    <source>
        <dbReference type="SAM" id="MobiDB-lite"/>
    </source>
</evidence>
<organism evidence="9 10">
    <name type="scientific">Vigna unguiculata</name>
    <name type="common">Cowpea</name>
    <dbReference type="NCBI Taxonomy" id="3917"/>
    <lineage>
        <taxon>Eukaryota</taxon>
        <taxon>Viridiplantae</taxon>
        <taxon>Streptophyta</taxon>
        <taxon>Embryophyta</taxon>
        <taxon>Tracheophyta</taxon>
        <taxon>Spermatophyta</taxon>
        <taxon>Magnoliopsida</taxon>
        <taxon>eudicotyledons</taxon>
        <taxon>Gunneridae</taxon>
        <taxon>Pentapetalae</taxon>
        <taxon>rosids</taxon>
        <taxon>fabids</taxon>
        <taxon>Fabales</taxon>
        <taxon>Fabaceae</taxon>
        <taxon>Papilionoideae</taxon>
        <taxon>50 kb inversion clade</taxon>
        <taxon>NPAAA clade</taxon>
        <taxon>indigoferoid/millettioid clade</taxon>
        <taxon>Phaseoleae</taxon>
        <taxon>Vigna</taxon>
    </lineage>
</organism>
<accession>A0A4D6NQ91</accession>
<keyword evidence="1" id="KW-0813">Transport</keyword>
<feature type="region of interest" description="Disordered" evidence="6">
    <location>
        <begin position="129"/>
        <end position="177"/>
    </location>
</feature>
<keyword evidence="2" id="KW-0479">Metal-binding</keyword>
<dbReference type="OrthoDB" id="5421909at2759"/>
<keyword evidence="3" id="KW-0249">Electron transport</keyword>
<evidence type="ECO:0000256" key="7">
    <source>
        <dbReference type="SAM" id="SignalP"/>
    </source>
</evidence>
<feature type="compositionally biased region" description="Low complexity" evidence="6">
    <location>
        <begin position="130"/>
        <end position="164"/>
    </location>
</feature>
<evidence type="ECO:0000256" key="4">
    <source>
        <dbReference type="ARBA" id="ARBA00023008"/>
    </source>
</evidence>
<dbReference type="SUPFAM" id="SSF49503">
    <property type="entry name" value="Cupredoxins"/>
    <property type="match status" value="1"/>
</dbReference>
<keyword evidence="5" id="KW-0325">Glycoprotein</keyword>
<dbReference type="InterPro" id="IPR039391">
    <property type="entry name" value="Phytocyanin-like"/>
</dbReference>
<dbReference type="Gramene" id="Vigun09g071200.1.v1.2">
    <property type="protein sequence ID" value="Vigun09g071200.1.v1.2"/>
    <property type="gene ID" value="Vigun09g071200.v1.2"/>
</dbReference>
<evidence type="ECO:0000259" key="8">
    <source>
        <dbReference type="PROSITE" id="PS51485"/>
    </source>
</evidence>
<evidence type="ECO:0000313" key="9">
    <source>
        <dbReference type="EMBL" id="QCE13977.1"/>
    </source>
</evidence>
<gene>
    <name evidence="9" type="ORF">DEO72_LG11g975</name>
</gene>
<dbReference type="Proteomes" id="UP000501690">
    <property type="component" value="Linkage Group LG11"/>
</dbReference>
<dbReference type="InterPro" id="IPR008972">
    <property type="entry name" value="Cupredoxin"/>
</dbReference>
<dbReference type="Pfam" id="PF02298">
    <property type="entry name" value="Cu_bind_like"/>
    <property type="match status" value="1"/>
</dbReference>
<protein>
    <submittedName>
        <fullName evidence="9">Cupredoxin</fullName>
    </submittedName>
</protein>
<dbReference type="EMBL" id="CP039355">
    <property type="protein sequence ID" value="QCE13977.1"/>
    <property type="molecule type" value="Genomic_DNA"/>
</dbReference>
<keyword evidence="7" id="KW-0732">Signal</keyword>
<name>A0A4D6NQ91_VIGUN</name>
<dbReference type="FunFam" id="2.60.40.420:FF:000003">
    <property type="entry name" value="Blue copper"/>
    <property type="match status" value="1"/>
</dbReference>